<accession>A0A0P7AR73</accession>
<dbReference type="AlphaFoldDB" id="A0A0P7AR73"/>
<dbReference type="EMBL" id="LDJX01000014">
    <property type="protein sequence ID" value="KPM30200.1"/>
    <property type="molecule type" value="Genomic_DNA"/>
</dbReference>
<evidence type="ECO:0000313" key="1">
    <source>
        <dbReference type="EMBL" id="KPM30200.1"/>
    </source>
</evidence>
<proteinExistence type="predicted"/>
<reference evidence="1 2" key="1">
    <citation type="submission" date="2015-09" db="EMBL/GenBank/DDBJ databases">
        <title>Genome sequence of the marine flavobacterium Croceitalea dokdonensis DOKDO 023 that contains proton- and sodium-pumping rhodopsins.</title>
        <authorList>
            <person name="Kwon S.-K."/>
            <person name="Lee H.K."/>
            <person name="Kwak M.-J."/>
            <person name="Kim J.F."/>
        </authorList>
    </citation>
    <scope>NUCLEOTIDE SEQUENCE [LARGE SCALE GENOMIC DNA]</scope>
    <source>
        <strain evidence="1 2">DOKDO 023</strain>
    </source>
</reference>
<organism evidence="1 2">
    <name type="scientific">Croceitalea dokdonensis DOKDO 023</name>
    <dbReference type="NCBI Taxonomy" id="1300341"/>
    <lineage>
        <taxon>Bacteria</taxon>
        <taxon>Pseudomonadati</taxon>
        <taxon>Bacteroidota</taxon>
        <taxon>Flavobacteriia</taxon>
        <taxon>Flavobacteriales</taxon>
        <taxon>Flavobacteriaceae</taxon>
        <taxon>Croceitalea</taxon>
    </lineage>
</organism>
<dbReference type="Proteomes" id="UP000050280">
    <property type="component" value="Unassembled WGS sequence"/>
</dbReference>
<evidence type="ECO:0000313" key="2">
    <source>
        <dbReference type="Proteomes" id="UP000050280"/>
    </source>
</evidence>
<sequence length="46" mass="5232">MFTDFKSNSKGCINHAKKIGFWVSFSLKNKLSRYVFCKTVNAKISG</sequence>
<gene>
    <name evidence="1" type="ORF">I595_3714</name>
</gene>
<comment type="caution">
    <text evidence="1">The sequence shown here is derived from an EMBL/GenBank/DDBJ whole genome shotgun (WGS) entry which is preliminary data.</text>
</comment>
<name>A0A0P7AR73_9FLAO</name>
<keyword evidence="2" id="KW-1185">Reference proteome</keyword>
<protein>
    <submittedName>
        <fullName evidence="1">Uncharacterized protein</fullName>
    </submittedName>
</protein>